<dbReference type="FunFam" id="3.40.30.10:FF:000001">
    <property type="entry name" value="Thioredoxin"/>
    <property type="match status" value="1"/>
</dbReference>
<keyword evidence="4" id="KW-0249">Electron transport</keyword>
<organism evidence="12 13">
    <name type="scientific">Blochmanniella vafra (strain BVAF)</name>
    <dbReference type="NCBI Taxonomy" id="859654"/>
    <lineage>
        <taxon>Bacteria</taxon>
        <taxon>Pseudomonadati</taxon>
        <taxon>Pseudomonadota</taxon>
        <taxon>Gammaproteobacteria</taxon>
        <taxon>Enterobacterales</taxon>
        <taxon>Enterobacteriaceae</taxon>
        <taxon>ant endosymbionts</taxon>
        <taxon>Candidatus Blochmanniella</taxon>
    </lineage>
</organism>
<evidence type="ECO:0000259" key="11">
    <source>
        <dbReference type="PROSITE" id="PS51352"/>
    </source>
</evidence>
<gene>
    <name evidence="12" type="primary">trxA</name>
    <name evidence="12" type="ordered locus">BVAF_589</name>
</gene>
<evidence type="ECO:0000256" key="5">
    <source>
        <dbReference type="ARBA" id="ARBA00023157"/>
    </source>
</evidence>
<dbReference type="PROSITE" id="PS51352">
    <property type="entry name" value="THIOREDOXIN_2"/>
    <property type="match status" value="1"/>
</dbReference>
<dbReference type="AlphaFoldDB" id="E8Q6J4"/>
<evidence type="ECO:0000256" key="7">
    <source>
        <dbReference type="NCBIfam" id="TIGR01068"/>
    </source>
</evidence>
<dbReference type="PANTHER" id="PTHR45663:SF11">
    <property type="entry name" value="GEO12009P1"/>
    <property type="match status" value="1"/>
</dbReference>
<dbReference type="InterPro" id="IPR036249">
    <property type="entry name" value="Thioredoxin-like_sf"/>
</dbReference>
<evidence type="ECO:0000256" key="4">
    <source>
        <dbReference type="ARBA" id="ARBA00022982"/>
    </source>
</evidence>
<evidence type="ECO:0000256" key="2">
    <source>
        <dbReference type="ARBA" id="ARBA00008987"/>
    </source>
</evidence>
<evidence type="ECO:0000256" key="1">
    <source>
        <dbReference type="ARBA" id="ARBA00003318"/>
    </source>
</evidence>
<dbReference type="InterPro" id="IPR013766">
    <property type="entry name" value="Thioredoxin_domain"/>
</dbReference>
<dbReference type="STRING" id="859654.BVAF_589"/>
<comment type="function">
    <text evidence="1">Participates in various redox reactions through the reversible oxidation of its active center dithiol to a disulfide and catalyzes dithiol-disulfide exchange reactions.</text>
</comment>
<dbReference type="RefSeq" id="WP_013516888.1">
    <property type="nucleotide sequence ID" value="NC_014909.2"/>
</dbReference>
<feature type="domain" description="Thioredoxin" evidence="11">
    <location>
        <begin position="1"/>
        <end position="114"/>
    </location>
</feature>
<dbReference type="Pfam" id="PF00085">
    <property type="entry name" value="Thioredoxin"/>
    <property type="match status" value="1"/>
</dbReference>
<feature type="site" description="Contributes to redox potential value" evidence="9">
    <location>
        <position position="39"/>
    </location>
</feature>
<dbReference type="EMBL" id="CP002189">
    <property type="protein sequence ID" value="ADV33963.1"/>
    <property type="molecule type" value="Genomic_DNA"/>
</dbReference>
<dbReference type="Proteomes" id="UP000007464">
    <property type="component" value="Chromosome"/>
</dbReference>
<comment type="similarity">
    <text evidence="2 8">Belongs to the thioredoxin family.</text>
</comment>
<evidence type="ECO:0000256" key="6">
    <source>
        <dbReference type="ARBA" id="ARBA00023284"/>
    </source>
</evidence>
<proteinExistence type="inferred from homology"/>
<dbReference type="PANTHER" id="PTHR45663">
    <property type="entry name" value="GEO12009P1"/>
    <property type="match status" value="1"/>
</dbReference>
<dbReference type="PRINTS" id="PR00421">
    <property type="entry name" value="THIOREDOXIN"/>
</dbReference>
<feature type="active site" description="Nucleophile" evidence="9">
    <location>
        <position position="38"/>
    </location>
</feature>
<keyword evidence="3" id="KW-0813">Transport</keyword>
<dbReference type="KEGG" id="bva:BVAF_589"/>
<evidence type="ECO:0000313" key="13">
    <source>
        <dbReference type="Proteomes" id="UP000007464"/>
    </source>
</evidence>
<dbReference type="HOGENOM" id="CLU_090389_10_2_6"/>
<sequence>MSQNILCLTDDNFSEYFSDSVNVKNNFLFLIDFWAEWCNPCKMLAPILEEIAVEFRGKIKVAKLNIDSNPIVTKKYNIRSIPTLLLIKNDTIVATKVGLMSKQQLCDFINTYVN</sequence>
<dbReference type="NCBIfam" id="TIGR01068">
    <property type="entry name" value="thioredoxin"/>
    <property type="match status" value="1"/>
</dbReference>
<dbReference type="GO" id="GO:0005829">
    <property type="term" value="C:cytosol"/>
    <property type="evidence" value="ECO:0007669"/>
    <property type="project" value="TreeGrafter"/>
</dbReference>
<feature type="disulfide bond" description="Redox-active" evidence="10">
    <location>
        <begin position="38"/>
        <end position="41"/>
    </location>
</feature>
<name>E8Q6J4_BLOVB</name>
<keyword evidence="13" id="KW-1185">Reference proteome</keyword>
<dbReference type="InterPro" id="IPR005746">
    <property type="entry name" value="Thioredoxin"/>
</dbReference>
<keyword evidence="6 10" id="KW-0676">Redox-active center</keyword>
<protein>
    <recommendedName>
        <fullName evidence="7 8">Thioredoxin</fullName>
    </recommendedName>
</protein>
<evidence type="ECO:0000256" key="3">
    <source>
        <dbReference type="ARBA" id="ARBA00022448"/>
    </source>
</evidence>
<dbReference type="Gene3D" id="3.40.30.10">
    <property type="entry name" value="Glutaredoxin"/>
    <property type="match status" value="1"/>
</dbReference>
<accession>E8Q6J4</accession>
<dbReference type="OrthoDB" id="9790390at2"/>
<feature type="site" description="Contributes to redox potential value" evidence="9">
    <location>
        <position position="40"/>
    </location>
</feature>
<feature type="site" description="Deprotonates C-terminal active site Cys" evidence="9">
    <location>
        <position position="32"/>
    </location>
</feature>
<evidence type="ECO:0000256" key="10">
    <source>
        <dbReference type="PIRSR" id="PIRSR000077-4"/>
    </source>
</evidence>
<dbReference type="GO" id="GO:0015035">
    <property type="term" value="F:protein-disulfide reductase activity"/>
    <property type="evidence" value="ECO:0007669"/>
    <property type="project" value="UniProtKB-UniRule"/>
</dbReference>
<dbReference type="GO" id="GO:0045454">
    <property type="term" value="P:cell redox homeostasis"/>
    <property type="evidence" value="ECO:0007669"/>
    <property type="project" value="TreeGrafter"/>
</dbReference>
<dbReference type="PIRSF" id="PIRSF000077">
    <property type="entry name" value="Thioredoxin"/>
    <property type="match status" value="1"/>
</dbReference>
<reference evidence="12 13" key="1">
    <citation type="journal article" date="2010" name="BMC Genomics">
        <title>Unprecedented loss of ammonia assimilation capability in a urease-encoding bacterial mutualist.</title>
        <authorList>
            <person name="Williams L.E."/>
            <person name="Wernegreen J.J."/>
        </authorList>
    </citation>
    <scope>NUCLEOTIDE SEQUENCE [LARGE SCALE GENOMIC DNA]</scope>
    <source>
        <strain evidence="12 13">BVAF</strain>
    </source>
</reference>
<evidence type="ECO:0000256" key="8">
    <source>
        <dbReference type="PIRNR" id="PIRNR000077"/>
    </source>
</evidence>
<feature type="active site" description="Nucleophile" evidence="9">
    <location>
        <position position="41"/>
    </location>
</feature>
<evidence type="ECO:0000256" key="9">
    <source>
        <dbReference type="PIRSR" id="PIRSR000077-1"/>
    </source>
</evidence>
<evidence type="ECO:0000313" key="12">
    <source>
        <dbReference type="EMBL" id="ADV33963.1"/>
    </source>
</evidence>
<dbReference type="CDD" id="cd02947">
    <property type="entry name" value="TRX_family"/>
    <property type="match status" value="1"/>
</dbReference>
<dbReference type="SUPFAM" id="SSF52833">
    <property type="entry name" value="Thioredoxin-like"/>
    <property type="match status" value="1"/>
</dbReference>
<keyword evidence="5 10" id="KW-1015">Disulfide bond</keyword>